<keyword evidence="3" id="KW-1185">Reference proteome</keyword>
<organism evidence="2 3">
    <name type="scientific">Teladorsagia circumcincta</name>
    <name type="common">Brown stomach worm</name>
    <name type="synonym">Ostertagia circumcincta</name>
    <dbReference type="NCBI Taxonomy" id="45464"/>
    <lineage>
        <taxon>Eukaryota</taxon>
        <taxon>Metazoa</taxon>
        <taxon>Ecdysozoa</taxon>
        <taxon>Nematoda</taxon>
        <taxon>Chromadorea</taxon>
        <taxon>Rhabditida</taxon>
        <taxon>Rhabditina</taxon>
        <taxon>Rhabditomorpha</taxon>
        <taxon>Strongyloidea</taxon>
        <taxon>Trichostrongylidae</taxon>
        <taxon>Teladorsagia</taxon>
    </lineage>
</organism>
<feature type="compositionally biased region" description="Basic and acidic residues" evidence="1">
    <location>
        <begin position="51"/>
        <end position="78"/>
    </location>
</feature>
<dbReference type="AlphaFoldDB" id="A0A2G9UU41"/>
<sequence>MSQLHQALKVPPRNRRASPKTQKKKGKWSEKESAESSESSSSSSSESDQEDEKKELKEALRKIEKDSLEGRQKLLQGDRKRKYNTTYEDKPLTEAEQEAYKLTAIHSADPMASYMHEKMEKKARKEK</sequence>
<name>A0A2G9UU41_TELCI</name>
<protein>
    <submittedName>
        <fullName evidence="2">Uncharacterized protein</fullName>
    </submittedName>
</protein>
<dbReference type="OrthoDB" id="10557578at2759"/>
<evidence type="ECO:0000256" key="1">
    <source>
        <dbReference type="SAM" id="MobiDB-lite"/>
    </source>
</evidence>
<gene>
    <name evidence="2" type="ORF">TELCIR_04254</name>
</gene>
<dbReference type="Proteomes" id="UP000230423">
    <property type="component" value="Unassembled WGS sequence"/>
</dbReference>
<accession>A0A2G9UU41</accession>
<feature type="region of interest" description="Disordered" evidence="1">
    <location>
        <begin position="1"/>
        <end position="90"/>
    </location>
</feature>
<reference evidence="2 3" key="1">
    <citation type="submission" date="2015-09" db="EMBL/GenBank/DDBJ databases">
        <title>Draft genome of the parasitic nematode Teladorsagia circumcincta isolate WARC Sus (inbred).</title>
        <authorList>
            <person name="Mitreva M."/>
        </authorList>
    </citation>
    <scope>NUCLEOTIDE SEQUENCE [LARGE SCALE GENOMIC DNA]</scope>
    <source>
        <strain evidence="2 3">S</strain>
    </source>
</reference>
<feature type="compositionally biased region" description="Low complexity" evidence="1">
    <location>
        <begin position="36"/>
        <end position="46"/>
    </location>
</feature>
<feature type="compositionally biased region" description="Basic residues" evidence="1">
    <location>
        <begin position="12"/>
        <end position="26"/>
    </location>
</feature>
<evidence type="ECO:0000313" key="3">
    <source>
        <dbReference type="Proteomes" id="UP000230423"/>
    </source>
</evidence>
<evidence type="ECO:0000313" key="2">
    <source>
        <dbReference type="EMBL" id="PIO73765.1"/>
    </source>
</evidence>
<proteinExistence type="predicted"/>
<dbReference type="EMBL" id="KZ345391">
    <property type="protein sequence ID" value="PIO73765.1"/>
    <property type="molecule type" value="Genomic_DNA"/>
</dbReference>